<keyword evidence="1" id="KW-0732">Signal</keyword>
<sequence length="201" mass="21964">MRSNAINLLSLGLSLLMVSTRAMPTRYQSNVLLQATQESTYLEINNFGFGPDSLEFKCVKAGIAFAASQKQNWGFRQRYEIKQDESHGLADSDVPEHGGSYTEFNVHLVVQTSSQSVKRGLIASGTIKATRGLGASGVEFVLQSPLDIEDDTMSIGQKGSDNKMFKAKANGQVEVVERESNVAAEQEPPKQKKKGKCCVIM</sequence>
<accession>A0AA38P7C5</accession>
<evidence type="ECO:0000313" key="2">
    <source>
        <dbReference type="EMBL" id="KAJ3837635.1"/>
    </source>
</evidence>
<dbReference type="EMBL" id="MU806233">
    <property type="protein sequence ID" value="KAJ3837635.1"/>
    <property type="molecule type" value="Genomic_DNA"/>
</dbReference>
<proteinExistence type="predicted"/>
<keyword evidence="3" id="KW-1185">Reference proteome</keyword>
<evidence type="ECO:0000256" key="1">
    <source>
        <dbReference type="SAM" id="SignalP"/>
    </source>
</evidence>
<feature type="signal peptide" evidence="1">
    <location>
        <begin position="1"/>
        <end position="22"/>
    </location>
</feature>
<dbReference type="AlphaFoldDB" id="A0AA38P7C5"/>
<organism evidence="2 3">
    <name type="scientific">Lentinula raphanica</name>
    <dbReference type="NCBI Taxonomy" id="153919"/>
    <lineage>
        <taxon>Eukaryota</taxon>
        <taxon>Fungi</taxon>
        <taxon>Dikarya</taxon>
        <taxon>Basidiomycota</taxon>
        <taxon>Agaricomycotina</taxon>
        <taxon>Agaricomycetes</taxon>
        <taxon>Agaricomycetidae</taxon>
        <taxon>Agaricales</taxon>
        <taxon>Marasmiineae</taxon>
        <taxon>Omphalotaceae</taxon>
        <taxon>Lentinula</taxon>
    </lineage>
</organism>
<gene>
    <name evidence="2" type="ORF">F5878DRAFT_621864</name>
</gene>
<evidence type="ECO:0000313" key="3">
    <source>
        <dbReference type="Proteomes" id="UP001163846"/>
    </source>
</evidence>
<dbReference type="Proteomes" id="UP001163846">
    <property type="component" value="Unassembled WGS sequence"/>
</dbReference>
<protein>
    <submittedName>
        <fullName evidence="2">Uncharacterized protein</fullName>
    </submittedName>
</protein>
<name>A0AA38P7C5_9AGAR</name>
<comment type="caution">
    <text evidence="2">The sequence shown here is derived from an EMBL/GenBank/DDBJ whole genome shotgun (WGS) entry which is preliminary data.</text>
</comment>
<feature type="chain" id="PRO_5041235286" evidence="1">
    <location>
        <begin position="23"/>
        <end position="201"/>
    </location>
</feature>
<reference evidence="2" key="1">
    <citation type="submission" date="2022-08" db="EMBL/GenBank/DDBJ databases">
        <authorList>
            <consortium name="DOE Joint Genome Institute"/>
            <person name="Min B."/>
            <person name="Riley R."/>
            <person name="Sierra-Patev S."/>
            <person name="Naranjo-Ortiz M."/>
            <person name="Looney B."/>
            <person name="Konkel Z."/>
            <person name="Slot J.C."/>
            <person name="Sakamoto Y."/>
            <person name="Steenwyk J.L."/>
            <person name="Rokas A."/>
            <person name="Carro J."/>
            <person name="Camarero S."/>
            <person name="Ferreira P."/>
            <person name="Molpeceres G."/>
            <person name="Ruiz-Duenas F.J."/>
            <person name="Serrano A."/>
            <person name="Henrissat B."/>
            <person name="Drula E."/>
            <person name="Hughes K.W."/>
            <person name="Mata J.L."/>
            <person name="Ishikawa N.K."/>
            <person name="Vargas-Isla R."/>
            <person name="Ushijima S."/>
            <person name="Smith C.A."/>
            <person name="Ahrendt S."/>
            <person name="Andreopoulos W."/>
            <person name="He G."/>
            <person name="Labutti K."/>
            <person name="Lipzen A."/>
            <person name="Ng V."/>
            <person name="Sandor L."/>
            <person name="Barry K."/>
            <person name="Martinez A.T."/>
            <person name="Xiao Y."/>
            <person name="Gibbons J.G."/>
            <person name="Terashima K."/>
            <person name="Hibbett D.S."/>
            <person name="Grigoriev I.V."/>
        </authorList>
    </citation>
    <scope>NUCLEOTIDE SEQUENCE</scope>
    <source>
        <strain evidence="2">TFB9207</strain>
    </source>
</reference>